<feature type="signal peptide" evidence="2">
    <location>
        <begin position="1"/>
        <end position="33"/>
    </location>
</feature>
<comment type="caution">
    <text evidence="4">The sequence shown here is derived from an EMBL/GenBank/DDBJ whole genome shotgun (WGS) entry which is preliminary data.</text>
</comment>
<dbReference type="Gene3D" id="2.60.40.2610">
    <property type="entry name" value="Outer membrane usher protein FimD, plug domain"/>
    <property type="match status" value="1"/>
</dbReference>
<organism evidence="4 5">
    <name type="scientific">Affinibrenneria salicis</name>
    <dbReference type="NCBI Taxonomy" id="2590031"/>
    <lineage>
        <taxon>Bacteria</taxon>
        <taxon>Pseudomonadati</taxon>
        <taxon>Pseudomonadota</taxon>
        <taxon>Gammaproteobacteria</taxon>
        <taxon>Enterobacterales</taxon>
        <taxon>Pectobacteriaceae</taxon>
        <taxon>Affinibrenneria</taxon>
    </lineage>
</organism>
<dbReference type="OrthoDB" id="8587at2"/>
<dbReference type="AlphaFoldDB" id="A0A5J5FU88"/>
<dbReference type="Pfam" id="PF13953">
    <property type="entry name" value="PapC_C"/>
    <property type="match status" value="1"/>
</dbReference>
<evidence type="ECO:0000256" key="1">
    <source>
        <dbReference type="SAM" id="MobiDB-lite"/>
    </source>
</evidence>
<feature type="domain" description="PapC-like C-terminal" evidence="3">
    <location>
        <begin position="711"/>
        <end position="772"/>
    </location>
</feature>
<feature type="region of interest" description="Disordered" evidence="1">
    <location>
        <begin position="717"/>
        <end position="736"/>
    </location>
</feature>
<evidence type="ECO:0000259" key="3">
    <source>
        <dbReference type="Pfam" id="PF13953"/>
    </source>
</evidence>
<dbReference type="Pfam" id="PF00577">
    <property type="entry name" value="Usher"/>
    <property type="match status" value="1"/>
</dbReference>
<evidence type="ECO:0000313" key="5">
    <source>
        <dbReference type="Proteomes" id="UP000335415"/>
    </source>
</evidence>
<gene>
    <name evidence="4" type="ORF">FJU30_20065</name>
</gene>
<feature type="compositionally biased region" description="Polar residues" evidence="1">
    <location>
        <begin position="726"/>
        <end position="736"/>
    </location>
</feature>
<evidence type="ECO:0000313" key="4">
    <source>
        <dbReference type="EMBL" id="KAA8997041.1"/>
    </source>
</evidence>
<feature type="chain" id="PRO_5023810935" evidence="2">
    <location>
        <begin position="34"/>
        <end position="790"/>
    </location>
</feature>
<dbReference type="InterPro" id="IPR000015">
    <property type="entry name" value="Fimb_usher"/>
</dbReference>
<dbReference type="InterPro" id="IPR043142">
    <property type="entry name" value="PapC-like_C_sf"/>
</dbReference>
<proteinExistence type="predicted"/>
<dbReference type="Proteomes" id="UP000335415">
    <property type="component" value="Unassembled WGS sequence"/>
</dbReference>
<dbReference type="GO" id="GO:0009297">
    <property type="term" value="P:pilus assembly"/>
    <property type="evidence" value="ECO:0007669"/>
    <property type="project" value="InterPro"/>
</dbReference>
<sequence>MNKVIHRPGRRRAELGLLLAAAALLCASSPARAAEYRDLPPPPQVKPNISEAIYYLTIVVNGRNDSGVVPVAWRDGNYYVEAAVLRRNHVRLNATQNGAVNVNRLEQVKTEYNASQQQLALTVPTSWLPEQNLQGDGGAGRIPSQSSPGLLFNYDAYYSSPRRGDDALTSWLEQRFFNDYGILSNSGTLTNSRDGNRRDGYLRYDTSWRYSDSDKMISYQAGDIISNSLTWSNSVRMGGLRIGRNFAIRPDVVTYPLIQYNGSAALPGTLDLFINGYKASSNALNPGPFTLTNVPYINGAGEATVVTTDALGRQVSTSVPFYVSNQLLRAGLSDFDLSLGALRKDYGVKNAAYTSQPAASAIYRYGLNNALTLSGHGETVDDLYLLGAGADFTVGHWGTVSSSFSHSERNAPGNQYSLGYSYYASLFSLSLQHMQRTSGYRDLTSWQYDSTMSRQVNQATFSSQIFGPRNGTLGIGYFDVQARDRSRTRLTNLSYSRALWGNSTMYLALNKTLGSENYSAQLQLIIPLSIGGNVNTGVQRNSEGRYTTRVGMSKSAPSEGGIGWNAAWSEGSSDYRQASLTWRAPYATLQGGAYGERGDINAWADASGSLIYMAGALFPSNRINDAFIVVDTGGYPDVPVRYENRSMGTTNKRGHLLVPWVNANYPAKVEIDPLQLPADVETPKVEARVAVKEGSGMLVSFPVERVLSANIVLHNGDEQPIAPGTPVTNEDNGESTLSGHQGLVYFSHLRNVNHLRFRQQDGHTCRATFSLPDTSRSMARVGPLTCDKAQ</sequence>
<dbReference type="EMBL" id="VYKJ01000012">
    <property type="protein sequence ID" value="KAA8997041.1"/>
    <property type="molecule type" value="Genomic_DNA"/>
</dbReference>
<keyword evidence="2" id="KW-0732">Signal</keyword>
<name>A0A5J5FU88_9GAMM</name>
<accession>A0A5J5FU88</accession>
<dbReference type="GO" id="GO:0015473">
    <property type="term" value="F:fimbrial usher porin activity"/>
    <property type="evidence" value="ECO:0007669"/>
    <property type="project" value="InterPro"/>
</dbReference>
<dbReference type="InterPro" id="IPR025949">
    <property type="entry name" value="PapC-like_C"/>
</dbReference>
<protein>
    <submittedName>
        <fullName evidence="4">Fimbrial biogenesis outer membrane usher protein</fullName>
    </submittedName>
</protein>
<evidence type="ECO:0000256" key="2">
    <source>
        <dbReference type="SAM" id="SignalP"/>
    </source>
</evidence>
<dbReference type="GO" id="GO:0009279">
    <property type="term" value="C:cell outer membrane"/>
    <property type="evidence" value="ECO:0007669"/>
    <property type="project" value="TreeGrafter"/>
</dbReference>
<dbReference type="InterPro" id="IPR042186">
    <property type="entry name" value="FimD_plug_dom"/>
</dbReference>
<dbReference type="Gene3D" id="2.60.40.3110">
    <property type="match status" value="1"/>
</dbReference>
<reference evidence="4 5" key="1">
    <citation type="submission" date="2019-09" db="EMBL/GenBank/DDBJ databases">
        <authorList>
            <person name="Li Y."/>
        </authorList>
    </citation>
    <scope>NUCLEOTIDE SEQUENCE [LARGE SCALE GENOMIC DNA]</scope>
    <source>
        <strain evidence="4 5">L3-3HA</strain>
    </source>
</reference>
<dbReference type="PANTHER" id="PTHR30451:SF5">
    <property type="entry name" value="SLR0019 PROTEIN"/>
    <property type="match status" value="1"/>
</dbReference>
<dbReference type="Gene3D" id="2.60.40.2070">
    <property type="match status" value="1"/>
</dbReference>
<keyword evidence="5" id="KW-1185">Reference proteome</keyword>
<dbReference type="PANTHER" id="PTHR30451">
    <property type="entry name" value="OUTER MEMBRANE USHER PROTEIN"/>
    <property type="match status" value="1"/>
</dbReference>